<feature type="chain" id="PRO_5011818980" description="Phospholipase B-like" evidence="7">
    <location>
        <begin position="26"/>
        <end position="553"/>
    </location>
</feature>
<keyword evidence="4 7" id="KW-0442">Lipid degradation</keyword>
<dbReference type="Gene3D" id="3.60.60.30">
    <property type="match status" value="1"/>
</dbReference>
<evidence type="ECO:0000256" key="3">
    <source>
        <dbReference type="ARBA" id="ARBA00022801"/>
    </source>
</evidence>
<evidence type="ECO:0000256" key="5">
    <source>
        <dbReference type="ARBA" id="ARBA00023098"/>
    </source>
</evidence>
<keyword evidence="9" id="KW-1185">Reference proteome</keyword>
<dbReference type="InterPro" id="IPR007000">
    <property type="entry name" value="PLipase_B-like"/>
</dbReference>
<proteinExistence type="inferred from homology"/>
<accession>A0A2B4ST00</accession>
<name>A0A2B4ST00_STYPI</name>
<evidence type="ECO:0000313" key="9">
    <source>
        <dbReference type="Proteomes" id="UP000225706"/>
    </source>
</evidence>
<evidence type="ECO:0000313" key="8">
    <source>
        <dbReference type="EMBL" id="PFX31682.1"/>
    </source>
</evidence>
<dbReference type="PANTHER" id="PTHR12370">
    <property type="entry name" value="PHOSPHOLIPASE B-RELATED"/>
    <property type="match status" value="1"/>
</dbReference>
<dbReference type="AlphaFoldDB" id="A0A2B4ST00"/>
<protein>
    <recommendedName>
        <fullName evidence="7">Phospholipase B-like</fullName>
        <ecNumber evidence="7">3.1.1.-</ecNumber>
    </recommendedName>
</protein>
<dbReference type="GO" id="GO:0004620">
    <property type="term" value="F:phospholipase activity"/>
    <property type="evidence" value="ECO:0007669"/>
    <property type="project" value="InterPro"/>
</dbReference>
<dbReference type="GO" id="GO:0005576">
    <property type="term" value="C:extracellular region"/>
    <property type="evidence" value="ECO:0007669"/>
    <property type="project" value="TreeGrafter"/>
</dbReference>
<evidence type="ECO:0000256" key="1">
    <source>
        <dbReference type="ARBA" id="ARBA00007835"/>
    </source>
</evidence>
<evidence type="ECO:0000256" key="7">
    <source>
        <dbReference type="RuleBase" id="RU364138"/>
    </source>
</evidence>
<comment type="caution">
    <text evidence="8">The sequence shown here is derived from an EMBL/GenBank/DDBJ whole genome shotgun (WGS) entry which is preliminary data.</text>
</comment>
<dbReference type="Proteomes" id="UP000225706">
    <property type="component" value="Unassembled WGS sequence"/>
</dbReference>
<dbReference type="Pfam" id="PF04916">
    <property type="entry name" value="Phospholip_B"/>
    <property type="match status" value="1"/>
</dbReference>
<dbReference type="PANTHER" id="PTHR12370:SF3">
    <property type="entry name" value="PHOSPHOLIPASE B-LIKE 2-RELATED"/>
    <property type="match status" value="1"/>
</dbReference>
<dbReference type="OrthoDB" id="443524at2759"/>
<dbReference type="PROSITE" id="PS51257">
    <property type="entry name" value="PROKAR_LIPOPROTEIN"/>
    <property type="match status" value="1"/>
</dbReference>
<sequence>MAPIILKCFLLFLPAFLACILQANGDENLASVVLGSDGQTLVLKPGYDSSQPMVAWGKFDDKINYTGWAFLEIHSNASLSDTMQAKAAGMTEGSLTAELMHKSYQNTLASFCNADPQFCEKLGKFLDDNLKWISEQIASNPTDKYWYQINLILQQFEGIKEGYLLNKGVPSIDDLGFLLIQADGDLFALEQALGKKKVHHVFGSGSCSALIKLLPGNKDLYISQVTWTSYAQLLRVFKLYDFPFTVNGNKGEIIPGRRTSFSSYPGLMTSGDDFYLLSSGMVSQETTIGNSNPELWKYVYAEGIVLEWMRTLVANRLARTAAEWTYFFGTHNSGTYNNQWMVLDYKLFTPGGPIIPGTLLILEQLPGIVELADMSVFLQEKTYWASYNIPYFPYIYNMSGARESYEKYGSWFSYDGAPRAQMFKRDHSKAVDIDSMMKLMRYNDYKHDPLARCNCTPPYSGENAISSRSDLNPADGKYPIEALGHRQHGGIDAKVTNSKMVKTLQCMAVSGPTHDQQPVFKWSTSGWKRPMGHPDAWDFEPITVTWDVNLSDD</sequence>
<keyword evidence="2 7" id="KW-0732">Signal</keyword>
<comment type="function">
    <text evidence="7">Putative phospholipase.</text>
</comment>
<reference evidence="9" key="1">
    <citation type="journal article" date="2017" name="bioRxiv">
        <title>Comparative analysis of the genomes of Stylophora pistillata and Acropora digitifera provides evidence for extensive differences between species of corals.</title>
        <authorList>
            <person name="Voolstra C.R."/>
            <person name="Li Y."/>
            <person name="Liew Y.J."/>
            <person name="Baumgarten S."/>
            <person name="Zoccola D."/>
            <person name="Flot J.-F."/>
            <person name="Tambutte S."/>
            <person name="Allemand D."/>
            <person name="Aranda M."/>
        </authorList>
    </citation>
    <scope>NUCLEOTIDE SEQUENCE [LARGE SCALE GENOMIC DNA]</scope>
</reference>
<dbReference type="GO" id="GO:0009395">
    <property type="term" value="P:phospholipid catabolic process"/>
    <property type="evidence" value="ECO:0007669"/>
    <property type="project" value="TreeGrafter"/>
</dbReference>
<evidence type="ECO:0000256" key="6">
    <source>
        <dbReference type="ARBA" id="ARBA00023180"/>
    </source>
</evidence>
<feature type="signal peptide" evidence="7">
    <location>
        <begin position="1"/>
        <end position="25"/>
    </location>
</feature>
<comment type="similarity">
    <text evidence="1 7">Belongs to the phospholipase B-like family.</text>
</comment>
<dbReference type="EMBL" id="LSMT01000032">
    <property type="protein sequence ID" value="PFX31682.1"/>
    <property type="molecule type" value="Genomic_DNA"/>
</dbReference>
<keyword evidence="5 7" id="KW-0443">Lipid metabolism</keyword>
<gene>
    <name evidence="8" type="primary">PLBD2</name>
    <name evidence="8" type="ORF">AWC38_SpisGene3435</name>
</gene>
<dbReference type="EC" id="3.1.1.-" evidence="7"/>
<organism evidence="8 9">
    <name type="scientific">Stylophora pistillata</name>
    <name type="common">Smooth cauliflower coral</name>
    <dbReference type="NCBI Taxonomy" id="50429"/>
    <lineage>
        <taxon>Eukaryota</taxon>
        <taxon>Metazoa</taxon>
        <taxon>Cnidaria</taxon>
        <taxon>Anthozoa</taxon>
        <taxon>Hexacorallia</taxon>
        <taxon>Scleractinia</taxon>
        <taxon>Astrocoeniina</taxon>
        <taxon>Pocilloporidae</taxon>
        <taxon>Stylophora</taxon>
    </lineage>
</organism>
<keyword evidence="6" id="KW-0325">Glycoprotein</keyword>
<evidence type="ECO:0000256" key="2">
    <source>
        <dbReference type="ARBA" id="ARBA00022729"/>
    </source>
</evidence>
<keyword evidence="3 7" id="KW-0378">Hydrolase</keyword>
<evidence type="ECO:0000256" key="4">
    <source>
        <dbReference type="ARBA" id="ARBA00022963"/>
    </source>
</evidence>